<feature type="region of interest" description="Disordered" evidence="1">
    <location>
        <begin position="46"/>
        <end position="71"/>
    </location>
</feature>
<protein>
    <submittedName>
        <fullName evidence="2">Uncharacterized protein</fullName>
    </submittedName>
</protein>
<accession>A0ABN1XI85</accession>
<evidence type="ECO:0000313" key="3">
    <source>
        <dbReference type="Proteomes" id="UP001501414"/>
    </source>
</evidence>
<dbReference type="RefSeq" id="WP_344017969.1">
    <property type="nucleotide sequence ID" value="NZ_BAAAJK010000001.1"/>
</dbReference>
<evidence type="ECO:0000256" key="1">
    <source>
        <dbReference type="SAM" id="MobiDB-lite"/>
    </source>
</evidence>
<proteinExistence type="predicted"/>
<evidence type="ECO:0000313" key="2">
    <source>
        <dbReference type="EMBL" id="GAA1380711.1"/>
    </source>
</evidence>
<gene>
    <name evidence="2" type="ORF">GCM10009613_05460</name>
</gene>
<name>A0ABN1XI85_9PSEU</name>
<sequence>MACPLGAERDRRTGEWHGALAEQDSWPFGTVDVVLRGPRFTLTLTTPPEGTPMLDELLPAGIDRSHDATTR</sequence>
<organism evidence="2 3">
    <name type="scientific">Pseudonocardia kongjuensis</name>
    <dbReference type="NCBI Taxonomy" id="102227"/>
    <lineage>
        <taxon>Bacteria</taxon>
        <taxon>Bacillati</taxon>
        <taxon>Actinomycetota</taxon>
        <taxon>Actinomycetes</taxon>
        <taxon>Pseudonocardiales</taxon>
        <taxon>Pseudonocardiaceae</taxon>
        <taxon>Pseudonocardia</taxon>
    </lineage>
</organism>
<dbReference type="EMBL" id="BAAAJK010000001">
    <property type="protein sequence ID" value="GAA1380711.1"/>
    <property type="molecule type" value="Genomic_DNA"/>
</dbReference>
<dbReference type="Proteomes" id="UP001501414">
    <property type="component" value="Unassembled WGS sequence"/>
</dbReference>
<reference evidence="2 3" key="1">
    <citation type="journal article" date="2019" name="Int. J. Syst. Evol. Microbiol.">
        <title>The Global Catalogue of Microorganisms (GCM) 10K type strain sequencing project: providing services to taxonomists for standard genome sequencing and annotation.</title>
        <authorList>
            <consortium name="The Broad Institute Genomics Platform"/>
            <consortium name="The Broad Institute Genome Sequencing Center for Infectious Disease"/>
            <person name="Wu L."/>
            <person name="Ma J."/>
        </authorList>
    </citation>
    <scope>NUCLEOTIDE SEQUENCE [LARGE SCALE GENOMIC DNA]</scope>
    <source>
        <strain evidence="2 3">JCM 11896</strain>
    </source>
</reference>
<comment type="caution">
    <text evidence="2">The sequence shown here is derived from an EMBL/GenBank/DDBJ whole genome shotgun (WGS) entry which is preliminary data.</text>
</comment>
<keyword evidence="3" id="KW-1185">Reference proteome</keyword>